<evidence type="ECO:0000313" key="1">
    <source>
        <dbReference type="EMBL" id="AGF54226.1"/>
    </source>
</evidence>
<dbReference type="AlphaFoldDB" id="M1MH09"/>
<proteinExistence type="predicted"/>
<protein>
    <submittedName>
        <fullName evidence="1">Uncharacterized protein</fullName>
    </submittedName>
</protein>
<reference evidence="1 2" key="1">
    <citation type="submission" date="2013-02" db="EMBL/GenBank/DDBJ databases">
        <title>Genome sequence of Clostridium saccharoperbutylacetonicum N1-4(HMT).</title>
        <authorList>
            <person name="Poehlein A."/>
            <person name="Daniel R."/>
        </authorList>
    </citation>
    <scope>NUCLEOTIDE SEQUENCE [LARGE SCALE GENOMIC DNA]</scope>
    <source>
        <strain evidence="2">N1-4(HMT)</strain>
    </source>
</reference>
<dbReference type="KEGG" id="csr:Cspa_c04080"/>
<sequence>MLVGAFITKFGSDSSGSDDCSVSSWDGFKNYVEDKASDAYNAIFKITNVEKGIMNESVEHGQFFNKEGDMIGDTIVGNKNSIDVSSYQDIAKDSIFTHNHPTGRQFSLEDIQTATGFDMAEIRAVTPDGKVYRMIRGSEGWKVTDPQSIAMAQTMAQTELRSDPVAMQFFKEGNQDAVWNMMFEKIAKTIGGEYKVTN</sequence>
<dbReference type="PATRIC" id="fig|931276.5.peg.391"/>
<dbReference type="EMBL" id="CP004121">
    <property type="protein sequence ID" value="AGF54226.1"/>
    <property type="molecule type" value="Genomic_DNA"/>
</dbReference>
<dbReference type="Proteomes" id="UP000011728">
    <property type="component" value="Chromosome"/>
</dbReference>
<name>M1MH09_9CLOT</name>
<gene>
    <name evidence="1" type="ORF">Cspa_c04080</name>
</gene>
<dbReference type="RefSeq" id="WP_015390552.1">
    <property type="nucleotide sequence ID" value="NC_020291.1"/>
</dbReference>
<organism evidence="1 2">
    <name type="scientific">Clostridium saccharoperbutylacetonicum N1-4(HMT)</name>
    <dbReference type="NCBI Taxonomy" id="931276"/>
    <lineage>
        <taxon>Bacteria</taxon>
        <taxon>Bacillati</taxon>
        <taxon>Bacillota</taxon>
        <taxon>Clostridia</taxon>
        <taxon>Eubacteriales</taxon>
        <taxon>Clostridiaceae</taxon>
        <taxon>Clostridium</taxon>
    </lineage>
</organism>
<evidence type="ECO:0000313" key="2">
    <source>
        <dbReference type="Proteomes" id="UP000011728"/>
    </source>
</evidence>
<accession>M1MH09</accession>
<dbReference type="OrthoDB" id="8780755at2"/>
<keyword evidence="2" id="KW-1185">Reference proteome</keyword>
<dbReference type="HOGENOM" id="CLU_1376105_0_0_9"/>